<keyword evidence="2" id="KW-0812">Transmembrane</keyword>
<gene>
    <name evidence="3" type="ORF">TPC1_31039</name>
</gene>
<proteinExistence type="predicted"/>
<feature type="compositionally biased region" description="Low complexity" evidence="1">
    <location>
        <begin position="362"/>
        <end position="401"/>
    </location>
</feature>
<keyword evidence="2" id="KW-1133">Transmembrane helix</keyword>
<accession>A0A146K156</accession>
<evidence type="ECO:0000313" key="3">
    <source>
        <dbReference type="EMBL" id="JAP89466.1"/>
    </source>
</evidence>
<evidence type="ECO:0000256" key="2">
    <source>
        <dbReference type="SAM" id="Phobius"/>
    </source>
</evidence>
<keyword evidence="2" id="KW-0472">Membrane</keyword>
<feature type="non-terminal residue" evidence="3">
    <location>
        <position position="1"/>
    </location>
</feature>
<evidence type="ECO:0000256" key="1">
    <source>
        <dbReference type="SAM" id="MobiDB-lite"/>
    </source>
</evidence>
<feature type="transmembrane region" description="Helical" evidence="2">
    <location>
        <begin position="298"/>
        <end position="321"/>
    </location>
</feature>
<name>A0A146K156_9EUKA</name>
<organism evidence="3">
    <name type="scientific">Trepomonas sp. PC1</name>
    <dbReference type="NCBI Taxonomy" id="1076344"/>
    <lineage>
        <taxon>Eukaryota</taxon>
        <taxon>Metamonada</taxon>
        <taxon>Diplomonadida</taxon>
        <taxon>Hexamitidae</taxon>
        <taxon>Hexamitinae</taxon>
        <taxon>Trepomonas</taxon>
    </lineage>
</organism>
<dbReference type="AlphaFoldDB" id="A0A146K156"/>
<protein>
    <submittedName>
        <fullName evidence="3">Uncharacterized protein</fullName>
    </submittedName>
</protein>
<sequence length="422" mass="48734">KYHPYTMRHTVYRGPVHRHVYRPIFRPVRQVAAGLAVGAAVGAMVNQANHNQHNQTVHIQQNPTYSTVTAHKTTKKPVSCCMRIAAIMWPLFTAVGVILCICASTTNYDFEIDQMPGFDQNKQLKEFVNTKQFPMELAFDFKRYGLSSRDFYPRQDNYRFYSCYGYDYSYWFNSMVDGSFTYYSNWASQQNMKTTFYPGKGGYVIWEDGTKCYDSQCRGYVTQKVKIVSNSQVRVEHTKTNLNYVKYNAYTKTYNCVPVYSNYFADGLLIGVPKNNYQNTQPVAMQLRYVDRSKKSDYNLFLGFGITFCVMAFFSIISTFLCSGCNCALIWCPLCCCCGKRTVTEETEILIQNEAPPTVVNQPVPVFQPQQHQPQQQQPQQPQYQQPQQYPQLPQQQQQPQQQPPQMPQLPQMPQNQDGPVI</sequence>
<feature type="compositionally biased region" description="Low complexity" evidence="1">
    <location>
        <begin position="409"/>
        <end position="422"/>
    </location>
</feature>
<feature type="region of interest" description="Disordered" evidence="1">
    <location>
        <begin position="362"/>
        <end position="422"/>
    </location>
</feature>
<dbReference type="EMBL" id="GDID01007140">
    <property type="protein sequence ID" value="JAP89466.1"/>
    <property type="molecule type" value="Transcribed_RNA"/>
</dbReference>
<reference evidence="3" key="1">
    <citation type="submission" date="2015-07" db="EMBL/GenBank/DDBJ databases">
        <title>Adaptation to a free-living lifestyle via gene acquisitions in the diplomonad Trepomonas sp. PC1.</title>
        <authorList>
            <person name="Xu F."/>
            <person name="Jerlstrom-Hultqvist J."/>
            <person name="Kolisko M."/>
            <person name="Simpson A.G.B."/>
            <person name="Roger A.J."/>
            <person name="Svard S.G."/>
            <person name="Andersson J.O."/>
        </authorList>
    </citation>
    <scope>NUCLEOTIDE SEQUENCE</scope>
    <source>
        <strain evidence="3">PC1</strain>
    </source>
</reference>